<evidence type="ECO:0000259" key="2">
    <source>
        <dbReference type="PROSITE" id="PS51352"/>
    </source>
</evidence>
<dbReference type="GO" id="GO:0016209">
    <property type="term" value="F:antioxidant activity"/>
    <property type="evidence" value="ECO:0007669"/>
    <property type="project" value="InterPro"/>
</dbReference>
<evidence type="ECO:0000256" key="1">
    <source>
        <dbReference type="ARBA" id="ARBA00023284"/>
    </source>
</evidence>
<gene>
    <name evidence="3" type="ORF">FHP91_20760</name>
</gene>
<dbReference type="Gene3D" id="3.40.30.10">
    <property type="entry name" value="Glutaredoxin"/>
    <property type="match status" value="1"/>
</dbReference>
<dbReference type="AlphaFoldDB" id="A0A557QCQ1"/>
<comment type="caution">
    <text evidence="3">The sequence shown here is derived from an EMBL/GenBank/DDBJ whole genome shotgun (WGS) entry which is preliminary data.</text>
</comment>
<dbReference type="PANTHER" id="PTHR42852">
    <property type="entry name" value="THIOL:DISULFIDE INTERCHANGE PROTEIN DSBE"/>
    <property type="match status" value="1"/>
</dbReference>
<dbReference type="SUPFAM" id="SSF52833">
    <property type="entry name" value="Thioredoxin-like"/>
    <property type="match status" value="1"/>
</dbReference>
<dbReference type="InterPro" id="IPR036249">
    <property type="entry name" value="Thioredoxin-like_sf"/>
</dbReference>
<evidence type="ECO:0000313" key="4">
    <source>
        <dbReference type="Proteomes" id="UP000319502"/>
    </source>
</evidence>
<organism evidence="3 4">
    <name type="scientific">Denitromonas halophila</name>
    <dbReference type="NCBI Taxonomy" id="1629404"/>
    <lineage>
        <taxon>Bacteria</taxon>
        <taxon>Pseudomonadati</taxon>
        <taxon>Pseudomonadota</taxon>
        <taxon>Betaproteobacteria</taxon>
        <taxon>Rhodocyclales</taxon>
        <taxon>Zoogloeaceae</taxon>
        <taxon>Denitromonas</taxon>
    </lineage>
</organism>
<dbReference type="OrthoDB" id="9811352at2"/>
<keyword evidence="1" id="KW-0676">Redox-active center</keyword>
<name>A0A557QCQ1_9RHOO</name>
<reference evidence="3 4" key="1">
    <citation type="submission" date="2019-07" db="EMBL/GenBank/DDBJ databases">
        <title>The pathways for chlorine oxyanion respiration interact through the shared metabolite chlorate.</title>
        <authorList>
            <person name="Barnum T.P."/>
            <person name="Cheng Y."/>
            <person name="Hill K.A."/>
            <person name="Lucas L.N."/>
            <person name="Carlson H.K."/>
            <person name="Coates J.D."/>
        </authorList>
    </citation>
    <scope>NUCLEOTIDE SEQUENCE [LARGE SCALE GENOMIC DNA]</scope>
    <source>
        <strain evidence="3 4">SFB-3</strain>
    </source>
</reference>
<dbReference type="PROSITE" id="PS51352">
    <property type="entry name" value="THIOREDOXIN_2"/>
    <property type="match status" value="1"/>
</dbReference>
<proteinExistence type="predicted"/>
<protein>
    <submittedName>
        <fullName evidence="3">TlpA family protein disulfide reductase</fullName>
    </submittedName>
</protein>
<accession>A0A557QCQ1</accession>
<dbReference type="RefSeq" id="WP_144311357.1">
    <property type="nucleotide sequence ID" value="NZ_VMNK01000026.1"/>
</dbReference>
<dbReference type="GO" id="GO:0015036">
    <property type="term" value="F:disulfide oxidoreductase activity"/>
    <property type="evidence" value="ECO:0007669"/>
    <property type="project" value="UniProtKB-ARBA"/>
</dbReference>
<sequence>MIRLPQSALIVLVAIAAGALGYWTSRNTTPAIIRPLASASSPSSPDSVAPSEGARLLATTLPDADGKLHALSELKDSIVVANFWATWCPPCRKEIPDFSDVSVRYHARGVRFVGLSLDTPERVAAFRDEMKVPYPLLIGDGSTVDLATQLGNPAGALPFTVILDRQGQIRHLSVGGLSKSDLEGKISALLP</sequence>
<dbReference type="Pfam" id="PF00578">
    <property type="entry name" value="AhpC-TSA"/>
    <property type="match status" value="1"/>
</dbReference>
<dbReference type="Proteomes" id="UP000319502">
    <property type="component" value="Unassembled WGS sequence"/>
</dbReference>
<dbReference type="EMBL" id="VMNK01000026">
    <property type="protein sequence ID" value="TVO50692.1"/>
    <property type="molecule type" value="Genomic_DNA"/>
</dbReference>
<dbReference type="InterPro" id="IPR017937">
    <property type="entry name" value="Thioredoxin_CS"/>
</dbReference>
<evidence type="ECO:0000313" key="3">
    <source>
        <dbReference type="EMBL" id="TVO50692.1"/>
    </source>
</evidence>
<keyword evidence="4" id="KW-1185">Reference proteome</keyword>
<dbReference type="InterPro" id="IPR000866">
    <property type="entry name" value="AhpC/TSA"/>
</dbReference>
<dbReference type="PANTHER" id="PTHR42852:SF13">
    <property type="entry name" value="PROTEIN DIPZ"/>
    <property type="match status" value="1"/>
</dbReference>
<feature type="domain" description="Thioredoxin" evidence="2">
    <location>
        <begin position="50"/>
        <end position="191"/>
    </location>
</feature>
<dbReference type="CDD" id="cd02966">
    <property type="entry name" value="TlpA_like_family"/>
    <property type="match status" value="1"/>
</dbReference>
<dbReference type="PROSITE" id="PS00194">
    <property type="entry name" value="THIOREDOXIN_1"/>
    <property type="match status" value="1"/>
</dbReference>
<dbReference type="InterPro" id="IPR050553">
    <property type="entry name" value="Thioredoxin_ResA/DsbE_sf"/>
</dbReference>
<dbReference type="InterPro" id="IPR013766">
    <property type="entry name" value="Thioredoxin_domain"/>
</dbReference>